<dbReference type="STRING" id="6265.A0A0B2VH12"/>
<dbReference type="OrthoDB" id="414133at2759"/>
<evidence type="ECO:0000256" key="1">
    <source>
        <dbReference type="ARBA" id="ARBA00022603"/>
    </source>
</evidence>
<dbReference type="Gene3D" id="3.90.120.10">
    <property type="entry name" value="DNA Methylase, subunit A, domain 2"/>
    <property type="match status" value="1"/>
</dbReference>
<keyword evidence="2 4" id="KW-0808">Transferase</keyword>
<accession>A0A0B2VH12</accession>
<dbReference type="GO" id="GO:0008168">
    <property type="term" value="F:methyltransferase activity"/>
    <property type="evidence" value="ECO:0007669"/>
    <property type="project" value="UniProtKB-KW"/>
</dbReference>
<dbReference type="Gene3D" id="3.40.50.150">
    <property type="entry name" value="Vaccinia Virus protein VP39"/>
    <property type="match status" value="1"/>
</dbReference>
<dbReference type="Proteomes" id="UP000031036">
    <property type="component" value="Unassembled WGS sequence"/>
</dbReference>
<evidence type="ECO:0000313" key="5">
    <source>
        <dbReference type="EMBL" id="KHN80752.1"/>
    </source>
</evidence>
<comment type="similarity">
    <text evidence="4">Belongs to the class I-like SAM-binding methyltransferase superfamily. C5-methyltransferase family.</text>
</comment>
<dbReference type="SUPFAM" id="SSF53335">
    <property type="entry name" value="S-adenosyl-L-methionine-dependent methyltransferases"/>
    <property type="match status" value="1"/>
</dbReference>
<evidence type="ECO:0000256" key="3">
    <source>
        <dbReference type="ARBA" id="ARBA00022691"/>
    </source>
</evidence>
<dbReference type="PRINTS" id="PR00105">
    <property type="entry name" value="C5METTRFRASE"/>
</dbReference>
<reference evidence="5 6" key="1">
    <citation type="submission" date="2014-11" db="EMBL/GenBank/DDBJ databases">
        <title>Genetic blueprint of the zoonotic pathogen Toxocara canis.</title>
        <authorList>
            <person name="Zhu X.-Q."/>
            <person name="Korhonen P.K."/>
            <person name="Cai H."/>
            <person name="Young N.D."/>
            <person name="Nejsum P."/>
            <person name="von Samson-Himmelstjerna G."/>
            <person name="Boag P.R."/>
            <person name="Tan P."/>
            <person name="Li Q."/>
            <person name="Min J."/>
            <person name="Yang Y."/>
            <person name="Wang X."/>
            <person name="Fang X."/>
            <person name="Hall R.S."/>
            <person name="Hofmann A."/>
            <person name="Sternberg P.W."/>
            <person name="Jex A.R."/>
            <person name="Gasser R.B."/>
        </authorList>
    </citation>
    <scope>NUCLEOTIDE SEQUENCE [LARGE SCALE GENOMIC DNA]</scope>
    <source>
        <strain evidence="5">PN_DK_2014</strain>
    </source>
</reference>
<dbReference type="OMA" id="CPEMMKL"/>
<proteinExistence type="inferred from homology"/>
<organism evidence="5 6">
    <name type="scientific">Toxocara canis</name>
    <name type="common">Canine roundworm</name>
    <dbReference type="NCBI Taxonomy" id="6265"/>
    <lineage>
        <taxon>Eukaryota</taxon>
        <taxon>Metazoa</taxon>
        <taxon>Ecdysozoa</taxon>
        <taxon>Nematoda</taxon>
        <taxon>Chromadorea</taxon>
        <taxon>Rhabditida</taxon>
        <taxon>Spirurina</taxon>
        <taxon>Ascaridomorpha</taxon>
        <taxon>Ascaridoidea</taxon>
        <taxon>Toxocaridae</taxon>
        <taxon>Toxocara</taxon>
    </lineage>
</organism>
<dbReference type="AlphaFoldDB" id="A0A0B2VH12"/>
<sequence>MCDENVQHGVPLRCLELFSGVGGFHYALKESVAHFEVLLAFDINDVVNAVYAHNFPGTTIRQCNIQSLKADFYDNQNADLWTMSPPCQPFTKKGAQRDVADRRCDALKSICSALQRMRRPPRFICVENVCGFETSSAHAMLVEVLTELEYELQEFILSPADLAIPNSRPRYYLLAKRNPGSSLVGMSGFISRKLPDCATSTNHLPHYIGEFVCDECDRDTRLRLDERMAARYAKGIDMVTRKSTRSSCFTKSYSLLISSSGPVLVCAPEYQVSCFIHCFYLFVHYILTHLSLLPLKGVCSEQMLAHLKKKEHFDGRKLRRIFVMPFRTFLVFGFGMNIIRVTHRWSLAKNFSGFHI</sequence>
<dbReference type="Pfam" id="PF00145">
    <property type="entry name" value="DNA_methylase"/>
    <property type="match status" value="1"/>
</dbReference>
<keyword evidence="6" id="KW-1185">Reference proteome</keyword>
<dbReference type="InterPro" id="IPR029063">
    <property type="entry name" value="SAM-dependent_MTases_sf"/>
</dbReference>
<feature type="active site" evidence="4">
    <location>
        <position position="87"/>
    </location>
</feature>
<dbReference type="PANTHER" id="PTHR46098:SF1">
    <property type="entry name" value="TRNA (CYTOSINE(38)-C(5))-METHYLTRANSFERASE"/>
    <property type="match status" value="1"/>
</dbReference>
<dbReference type="PROSITE" id="PS51679">
    <property type="entry name" value="SAM_MT_C5"/>
    <property type="match status" value="1"/>
</dbReference>
<protein>
    <submittedName>
        <fullName evidence="5">tRNA (Cytosine-5-)-methyltransferase</fullName>
    </submittedName>
</protein>
<name>A0A0B2VH12_TOXCA</name>
<dbReference type="GO" id="GO:0032259">
    <property type="term" value="P:methylation"/>
    <property type="evidence" value="ECO:0007669"/>
    <property type="project" value="UniProtKB-KW"/>
</dbReference>
<evidence type="ECO:0000256" key="4">
    <source>
        <dbReference type="PROSITE-ProRule" id="PRU01016"/>
    </source>
</evidence>
<dbReference type="InterPro" id="IPR050750">
    <property type="entry name" value="C5-MTase"/>
</dbReference>
<dbReference type="PANTHER" id="PTHR46098">
    <property type="entry name" value="TRNA (CYTOSINE(38)-C(5))-METHYLTRANSFERASE"/>
    <property type="match status" value="1"/>
</dbReference>
<keyword evidence="3 4" id="KW-0949">S-adenosyl-L-methionine</keyword>
<gene>
    <name evidence="5" type="primary">TRDMT1</name>
    <name evidence="5" type="ORF">Tcan_16711</name>
</gene>
<evidence type="ECO:0000313" key="6">
    <source>
        <dbReference type="Proteomes" id="UP000031036"/>
    </source>
</evidence>
<keyword evidence="1 4" id="KW-0489">Methyltransferase</keyword>
<evidence type="ECO:0000256" key="2">
    <source>
        <dbReference type="ARBA" id="ARBA00022679"/>
    </source>
</evidence>
<dbReference type="InterPro" id="IPR001525">
    <property type="entry name" value="C5_MeTfrase"/>
</dbReference>
<comment type="caution">
    <text evidence="5">The sequence shown here is derived from an EMBL/GenBank/DDBJ whole genome shotgun (WGS) entry which is preliminary data.</text>
</comment>
<dbReference type="EMBL" id="JPKZ01001679">
    <property type="protein sequence ID" value="KHN80752.1"/>
    <property type="molecule type" value="Genomic_DNA"/>
</dbReference>